<feature type="transmembrane region" description="Helical" evidence="1">
    <location>
        <begin position="153"/>
        <end position="175"/>
    </location>
</feature>
<reference evidence="2 3" key="1">
    <citation type="submission" date="2018-08" db="EMBL/GenBank/DDBJ databases">
        <title>A genome reference for cultivated species of the human gut microbiota.</title>
        <authorList>
            <person name="Zou Y."/>
            <person name="Xue W."/>
            <person name="Luo G."/>
        </authorList>
    </citation>
    <scope>NUCLEOTIDE SEQUENCE [LARGE SCALE GENOMIC DNA]</scope>
    <source>
        <strain evidence="2 3">AM29-10</strain>
    </source>
</reference>
<feature type="transmembrane region" description="Helical" evidence="1">
    <location>
        <begin position="126"/>
        <end position="147"/>
    </location>
</feature>
<evidence type="ECO:0000313" key="2">
    <source>
        <dbReference type="EMBL" id="RHE30308.1"/>
    </source>
</evidence>
<evidence type="ECO:0000313" key="3">
    <source>
        <dbReference type="Proteomes" id="UP000285290"/>
    </source>
</evidence>
<evidence type="ECO:0000256" key="1">
    <source>
        <dbReference type="SAM" id="Phobius"/>
    </source>
</evidence>
<feature type="transmembrane region" description="Helical" evidence="1">
    <location>
        <begin position="21"/>
        <end position="41"/>
    </location>
</feature>
<keyword evidence="1" id="KW-1133">Transmembrane helix</keyword>
<gene>
    <name evidence="2" type="ORF">DW753_14540</name>
</gene>
<proteinExistence type="predicted"/>
<protein>
    <submittedName>
        <fullName evidence="2">Uncharacterized protein</fullName>
    </submittedName>
</protein>
<comment type="caution">
    <text evidence="2">The sequence shown here is derived from an EMBL/GenBank/DDBJ whole genome shotgun (WGS) entry which is preliminary data.</text>
</comment>
<dbReference type="AlphaFoldDB" id="A0A414IQ81"/>
<dbReference type="EMBL" id="QSKC01000031">
    <property type="protein sequence ID" value="RHE30308.1"/>
    <property type="molecule type" value="Genomic_DNA"/>
</dbReference>
<sequence>MFNEILEKYNDFRKAKVPFDIWSKIISMLLGCLLAFIANYIDSQNVKIGIAIVGIVFILVPSIGFWISGKREKKENKKVNIDTYKERKASFETFLRDNGFDTPEKREWLKNICLEQLNEGEKAGNIIMPFVTAIVVPTILIIVEIVLKKSMVFDINTVVILFIIMFVYYICIRLIDSELQTYINRNYHIAKRLKKEFDNLAFFELNKNSEESITTCEQINTEVQK</sequence>
<keyword evidence="1" id="KW-0812">Transmembrane</keyword>
<dbReference type="RefSeq" id="WP_117998473.1">
    <property type="nucleotide sequence ID" value="NZ_QRWI01000032.1"/>
</dbReference>
<accession>A0A414IQ81</accession>
<name>A0A414IQ81_9FIRM</name>
<dbReference type="Proteomes" id="UP000285290">
    <property type="component" value="Unassembled WGS sequence"/>
</dbReference>
<organism evidence="2 3">
    <name type="scientific">Agathobacter rectalis</name>
    <dbReference type="NCBI Taxonomy" id="39491"/>
    <lineage>
        <taxon>Bacteria</taxon>
        <taxon>Bacillati</taxon>
        <taxon>Bacillota</taxon>
        <taxon>Clostridia</taxon>
        <taxon>Lachnospirales</taxon>
        <taxon>Lachnospiraceae</taxon>
        <taxon>Agathobacter</taxon>
    </lineage>
</organism>
<keyword evidence="1" id="KW-0472">Membrane</keyword>
<feature type="transmembrane region" description="Helical" evidence="1">
    <location>
        <begin position="47"/>
        <end position="68"/>
    </location>
</feature>